<dbReference type="KEGG" id="pda:103714564"/>
<dbReference type="InterPro" id="IPR052147">
    <property type="entry name" value="PP2-like/Lectin"/>
</dbReference>
<dbReference type="PANTHER" id="PTHR48478">
    <property type="entry name" value="LECTIN-LIKE"/>
    <property type="match status" value="1"/>
</dbReference>
<dbReference type="InterPro" id="IPR025886">
    <property type="entry name" value="PP2-like"/>
</dbReference>
<organism evidence="1 2">
    <name type="scientific">Phoenix dactylifera</name>
    <name type="common">Date palm</name>
    <dbReference type="NCBI Taxonomy" id="42345"/>
    <lineage>
        <taxon>Eukaryota</taxon>
        <taxon>Viridiplantae</taxon>
        <taxon>Streptophyta</taxon>
        <taxon>Embryophyta</taxon>
        <taxon>Tracheophyta</taxon>
        <taxon>Spermatophyta</taxon>
        <taxon>Magnoliopsida</taxon>
        <taxon>Liliopsida</taxon>
        <taxon>Arecaceae</taxon>
        <taxon>Coryphoideae</taxon>
        <taxon>Phoeniceae</taxon>
        <taxon>Phoenix</taxon>
    </lineage>
</organism>
<accession>A0A8B7CIN4</accession>
<dbReference type="OrthoDB" id="2107747at2759"/>
<dbReference type="GeneID" id="103714564"/>
<evidence type="ECO:0000313" key="2">
    <source>
        <dbReference type="RefSeq" id="XP_008800074.2"/>
    </source>
</evidence>
<evidence type="ECO:0000313" key="1">
    <source>
        <dbReference type="Proteomes" id="UP000228380"/>
    </source>
</evidence>
<reference evidence="2" key="2">
    <citation type="submission" date="2025-08" db="UniProtKB">
        <authorList>
            <consortium name="RefSeq"/>
        </authorList>
    </citation>
    <scope>IDENTIFICATION</scope>
    <source>
        <tissue evidence="2">Young leaves</tissue>
    </source>
</reference>
<dbReference type="RefSeq" id="XP_008800074.2">
    <property type="nucleotide sequence ID" value="XM_008801852.4"/>
</dbReference>
<dbReference type="Pfam" id="PF14299">
    <property type="entry name" value="PP2"/>
    <property type="match status" value="1"/>
</dbReference>
<dbReference type="AlphaFoldDB" id="A0A8B7CIN4"/>
<dbReference type="PANTHER" id="PTHR48478:SF1">
    <property type="entry name" value="LECTIN-LIKE"/>
    <property type="match status" value="1"/>
</dbReference>
<name>A0A8B7CIN4_PHODC</name>
<proteinExistence type="predicted"/>
<sequence length="178" mass="20442">MSHQAHGPHWTGDHGVSEDRDGFHFRAKALDITWGNDSRFWQWVRLNKHESSKLKFDEGAELIQVNWIEVKGTLDAKKISRSTYEVHYMIKFKDDAFGWHSSHITFQVTLPNGQKSRKTLVLENYRKACNVWHEIHGGEFSLISGTRGKVAFSMYGDDSEWWKGGIILGGVTIKPKQA</sequence>
<protein>
    <submittedName>
        <fullName evidence="2">Uncharacterized protein PHLOEM PROTEIN 2-LIKE A4-like</fullName>
    </submittedName>
</protein>
<dbReference type="Proteomes" id="UP000228380">
    <property type="component" value="Chromosome 9"/>
</dbReference>
<reference evidence="1" key="1">
    <citation type="journal article" date="2019" name="Nat. Commun.">
        <title>Genome-wide association mapping of date palm fruit traits.</title>
        <authorList>
            <person name="Hazzouri K.M."/>
            <person name="Gros-Balthazard M."/>
            <person name="Flowers J.M."/>
            <person name="Copetti D."/>
            <person name="Lemansour A."/>
            <person name="Lebrun M."/>
            <person name="Masmoudi K."/>
            <person name="Ferrand S."/>
            <person name="Dhar M.I."/>
            <person name="Fresquez Z.A."/>
            <person name="Rosas U."/>
            <person name="Zhang J."/>
            <person name="Talag J."/>
            <person name="Lee S."/>
            <person name="Kudrna D."/>
            <person name="Powell R.F."/>
            <person name="Leitch I.J."/>
            <person name="Krueger R.R."/>
            <person name="Wing R.A."/>
            <person name="Amiri K.M.A."/>
            <person name="Purugganan M.D."/>
        </authorList>
    </citation>
    <scope>NUCLEOTIDE SEQUENCE [LARGE SCALE GENOMIC DNA]</scope>
    <source>
        <strain evidence="1">cv. Khalas</strain>
    </source>
</reference>
<gene>
    <name evidence="2" type="primary">LOC103714564</name>
</gene>
<dbReference type="GO" id="GO:0030246">
    <property type="term" value="F:carbohydrate binding"/>
    <property type="evidence" value="ECO:0007669"/>
    <property type="project" value="InterPro"/>
</dbReference>
<keyword evidence="1" id="KW-1185">Reference proteome</keyword>